<sequence>MNFALKKRDNLKEEVISWINTIMKSQFVREEDVERIHFMGSPQNQHRPIILKLFNYAKKEEFLRVVRSKPELLSYNGTSVQVYQDLSYATSQWRKKYAARDCSSYKKQLEVQLGLS</sequence>
<dbReference type="EMBL" id="JAPFRF010000023">
    <property type="protein sequence ID" value="KAJ7304223.1"/>
    <property type="molecule type" value="Genomic_DNA"/>
</dbReference>
<organism evidence="1 2">
    <name type="scientific">Phrynocephalus forsythii</name>
    <dbReference type="NCBI Taxonomy" id="171643"/>
    <lineage>
        <taxon>Eukaryota</taxon>
        <taxon>Metazoa</taxon>
        <taxon>Chordata</taxon>
        <taxon>Craniata</taxon>
        <taxon>Vertebrata</taxon>
        <taxon>Euteleostomi</taxon>
        <taxon>Lepidosauria</taxon>
        <taxon>Squamata</taxon>
        <taxon>Bifurcata</taxon>
        <taxon>Unidentata</taxon>
        <taxon>Episquamata</taxon>
        <taxon>Toxicofera</taxon>
        <taxon>Iguania</taxon>
        <taxon>Acrodonta</taxon>
        <taxon>Agamidae</taxon>
        <taxon>Agaminae</taxon>
        <taxon>Phrynocephalus</taxon>
    </lineage>
</organism>
<name>A0A9Q0X8E6_9SAUR</name>
<evidence type="ECO:0000313" key="1">
    <source>
        <dbReference type="EMBL" id="KAJ7304223.1"/>
    </source>
</evidence>
<accession>A0A9Q0X8E6</accession>
<reference evidence="1" key="1">
    <citation type="journal article" date="2023" name="DNA Res.">
        <title>Chromosome-level genome assembly of Phrynocephalus forsythii using third-generation DNA sequencing and Hi-C analysis.</title>
        <authorList>
            <person name="Qi Y."/>
            <person name="Zhao W."/>
            <person name="Zhao Y."/>
            <person name="Niu C."/>
            <person name="Cao S."/>
            <person name="Zhang Y."/>
        </authorList>
    </citation>
    <scope>NUCLEOTIDE SEQUENCE</scope>
    <source>
        <tissue evidence="1">Muscle</tissue>
    </source>
</reference>
<protein>
    <submittedName>
        <fullName evidence="1">Uncharacterized protein</fullName>
    </submittedName>
</protein>
<proteinExistence type="predicted"/>
<dbReference type="OrthoDB" id="7436381at2759"/>
<dbReference type="Gene3D" id="3.30.70.1820">
    <property type="entry name" value="L1 transposable element, RRM domain"/>
    <property type="match status" value="1"/>
</dbReference>
<feature type="non-terminal residue" evidence="1">
    <location>
        <position position="116"/>
    </location>
</feature>
<dbReference type="AlphaFoldDB" id="A0A9Q0X8E6"/>
<evidence type="ECO:0000313" key="2">
    <source>
        <dbReference type="Proteomes" id="UP001142489"/>
    </source>
</evidence>
<gene>
    <name evidence="1" type="ORF">JRQ81_011759</name>
</gene>
<dbReference type="Proteomes" id="UP001142489">
    <property type="component" value="Unassembled WGS sequence"/>
</dbReference>
<comment type="caution">
    <text evidence="1">The sequence shown here is derived from an EMBL/GenBank/DDBJ whole genome shotgun (WGS) entry which is preliminary data.</text>
</comment>
<keyword evidence="2" id="KW-1185">Reference proteome</keyword>